<evidence type="ECO:0000313" key="1">
    <source>
        <dbReference type="Ensembl" id="ENSACIP00000020035.1"/>
    </source>
</evidence>
<evidence type="ECO:0000313" key="2">
    <source>
        <dbReference type="Proteomes" id="UP000261340"/>
    </source>
</evidence>
<reference evidence="1" key="1">
    <citation type="submission" date="2025-08" db="UniProtKB">
        <authorList>
            <consortium name="Ensembl"/>
        </authorList>
    </citation>
    <scope>IDENTIFICATION</scope>
</reference>
<organism evidence="1 2">
    <name type="scientific">Amphilophus citrinellus</name>
    <name type="common">Midas cichlid</name>
    <name type="synonym">Cichlasoma citrinellum</name>
    <dbReference type="NCBI Taxonomy" id="61819"/>
    <lineage>
        <taxon>Eukaryota</taxon>
        <taxon>Metazoa</taxon>
        <taxon>Chordata</taxon>
        <taxon>Craniata</taxon>
        <taxon>Vertebrata</taxon>
        <taxon>Euteleostomi</taxon>
        <taxon>Actinopterygii</taxon>
        <taxon>Neopterygii</taxon>
        <taxon>Teleostei</taxon>
        <taxon>Neoteleostei</taxon>
        <taxon>Acanthomorphata</taxon>
        <taxon>Ovalentaria</taxon>
        <taxon>Cichlomorphae</taxon>
        <taxon>Cichliformes</taxon>
        <taxon>Cichlidae</taxon>
        <taxon>New World cichlids</taxon>
        <taxon>Cichlasomatinae</taxon>
        <taxon>Heroini</taxon>
        <taxon>Amphilophus</taxon>
    </lineage>
</organism>
<dbReference type="AlphaFoldDB" id="A0A3Q0SI35"/>
<keyword evidence="2" id="KW-1185">Reference proteome</keyword>
<sequence length="138" mass="15368">KHPHPPLGELYLHFHIQTFSLQQLENLHKPSCSSKPSTPSLHGEHLGAPVVLFCLDSSKDVSQSCWSLAKSKYRIVSCPLIHNVKTRASEGTHNQRITAGVMLSHSVTDCWKRGHLLSVYFCPAVHTSLCFVHCNACQ</sequence>
<reference evidence="1" key="2">
    <citation type="submission" date="2025-09" db="UniProtKB">
        <authorList>
            <consortium name="Ensembl"/>
        </authorList>
    </citation>
    <scope>IDENTIFICATION</scope>
</reference>
<protein>
    <submittedName>
        <fullName evidence="1">Uncharacterized protein</fullName>
    </submittedName>
</protein>
<proteinExistence type="predicted"/>
<name>A0A3Q0SI35_AMPCI</name>
<dbReference type="Ensembl" id="ENSACIT00000020568.1">
    <property type="protein sequence ID" value="ENSACIP00000020035.1"/>
    <property type="gene ID" value="ENSACIG00000015553.1"/>
</dbReference>
<dbReference type="Proteomes" id="UP000261340">
    <property type="component" value="Unplaced"/>
</dbReference>
<accession>A0A3Q0SI35</accession>